<evidence type="ECO:0000256" key="1">
    <source>
        <dbReference type="SAM" id="Coils"/>
    </source>
</evidence>
<dbReference type="InterPro" id="IPR038078">
    <property type="entry name" value="PhoU-like_sf"/>
</dbReference>
<evidence type="ECO:0000313" key="3">
    <source>
        <dbReference type="EMBL" id="EFC94591.1"/>
    </source>
</evidence>
<protein>
    <submittedName>
        <fullName evidence="3">PhoU family protein</fullName>
    </submittedName>
</protein>
<dbReference type="EMBL" id="ACIO01001029">
    <property type="protein sequence ID" value="EFC94591.1"/>
    <property type="molecule type" value="Genomic_DNA"/>
</dbReference>
<dbReference type="Pfam" id="PF01895">
    <property type="entry name" value="PhoU"/>
    <property type="match status" value="2"/>
</dbReference>
<feature type="non-terminal residue" evidence="3">
    <location>
        <position position="1"/>
    </location>
</feature>
<feature type="domain" description="PhoU" evidence="2">
    <location>
        <begin position="87"/>
        <end position="172"/>
    </location>
</feature>
<dbReference type="InterPro" id="IPR028366">
    <property type="entry name" value="PhoU"/>
</dbReference>
<feature type="coiled-coil region" evidence="1">
    <location>
        <begin position="101"/>
        <end position="135"/>
    </location>
</feature>
<proteinExistence type="predicted"/>
<dbReference type="PANTHER" id="PTHR42930:SF3">
    <property type="entry name" value="PHOSPHATE-SPECIFIC TRANSPORT SYSTEM ACCESSORY PROTEIN PHOU"/>
    <property type="match status" value="1"/>
</dbReference>
<dbReference type="Gene3D" id="1.20.58.220">
    <property type="entry name" value="Phosphate transport system protein phou homolog 2, domain 2"/>
    <property type="match status" value="1"/>
</dbReference>
<dbReference type="Proteomes" id="UP000004968">
    <property type="component" value="Unassembled WGS sequence"/>
</dbReference>
<reference evidence="3 4" key="1">
    <citation type="submission" date="2010-01" db="EMBL/GenBank/DDBJ databases">
        <authorList>
            <person name="Weinstock G."/>
            <person name="Sodergren E."/>
            <person name="Clifton S."/>
            <person name="Fulton L."/>
            <person name="Fulton B."/>
            <person name="Courtney L."/>
            <person name="Fronick C."/>
            <person name="Harrison M."/>
            <person name="Strong C."/>
            <person name="Farmer C."/>
            <person name="Delahaunty K."/>
            <person name="Markovic C."/>
            <person name="Hall O."/>
            <person name="Minx P."/>
            <person name="Tomlinson C."/>
            <person name="Mitreva M."/>
            <person name="Nelson J."/>
            <person name="Hou S."/>
            <person name="Wollam A."/>
            <person name="Pepin K.H."/>
            <person name="Johnson M."/>
            <person name="Bhonagiri V."/>
            <person name="Nash W.E."/>
            <person name="Warren W."/>
            <person name="Chinwalla A."/>
            <person name="Mardis E.R."/>
            <person name="Wilson R.K."/>
        </authorList>
    </citation>
    <scope>NUCLEOTIDE SEQUENCE [LARGE SCALE GENOMIC DNA]</scope>
    <source>
        <strain evidence="3 4">DSM 13479</strain>
    </source>
</reference>
<dbReference type="HOGENOM" id="CLU_992106_0_0_9"/>
<dbReference type="SUPFAM" id="SSF109755">
    <property type="entry name" value="PhoU-like"/>
    <property type="match status" value="1"/>
</dbReference>
<dbReference type="GO" id="GO:0030643">
    <property type="term" value="P:intracellular phosphate ion homeostasis"/>
    <property type="evidence" value="ECO:0007669"/>
    <property type="project" value="InterPro"/>
</dbReference>
<sequence>VFKLNPVFASSTISSVEISIFHTVFNVSNTLLLFPFAGFLVKASSLLVRDGKSGKAETEGSQMQRHLDERILETPSFAIENATQEVINMGKAALENFDIAAAALLDNSRAEAEQVEKLEAKINQYEKLLTSYLVKINNQSLNEEQHLLVKNLFYTVSNFERVSDHCENLSELAVEKADKNIEFSEDAAEEMKEMIKTVRAALEHAIKARAGAGMSEVRAVVQSEENVDMLEEELRERHIERLSSHKCTPENGIVFLEALSNLERISDHAHNIAGFVRDEM</sequence>
<gene>
    <name evidence="3" type="ORF">CLOSTHATH_07229</name>
</gene>
<dbReference type="RefSeq" id="WP_006777625.1">
    <property type="nucleotide sequence ID" value="NZ_GG668055.1"/>
</dbReference>
<feature type="coiled-coil region" evidence="1">
    <location>
        <begin position="174"/>
        <end position="240"/>
    </location>
</feature>
<dbReference type="PANTHER" id="PTHR42930">
    <property type="entry name" value="PHOSPHATE-SPECIFIC TRANSPORT SYSTEM ACCESSORY PROTEIN PHOU"/>
    <property type="match status" value="1"/>
</dbReference>
<feature type="domain" description="PhoU" evidence="2">
    <location>
        <begin position="192"/>
        <end position="274"/>
    </location>
</feature>
<dbReference type="InterPro" id="IPR026022">
    <property type="entry name" value="PhoU_dom"/>
</dbReference>
<evidence type="ECO:0000313" key="4">
    <source>
        <dbReference type="Proteomes" id="UP000004968"/>
    </source>
</evidence>
<organism evidence="3 4">
    <name type="scientific">Hungatella hathewayi DSM 13479</name>
    <dbReference type="NCBI Taxonomy" id="566550"/>
    <lineage>
        <taxon>Bacteria</taxon>
        <taxon>Bacillati</taxon>
        <taxon>Bacillota</taxon>
        <taxon>Clostridia</taxon>
        <taxon>Lachnospirales</taxon>
        <taxon>Lachnospiraceae</taxon>
        <taxon>Hungatella</taxon>
    </lineage>
</organism>
<dbReference type="GO" id="GO:0045936">
    <property type="term" value="P:negative regulation of phosphate metabolic process"/>
    <property type="evidence" value="ECO:0007669"/>
    <property type="project" value="InterPro"/>
</dbReference>
<accession>D3AUB5</accession>
<comment type="caution">
    <text evidence="3">The sequence shown here is derived from an EMBL/GenBank/DDBJ whole genome shotgun (WGS) entry which is preliminary data.</text>
</comment>
<evidence type="ECO:0000259" key="2">
    <source>
        <dbReference type="Pfam" id="PF01895"/>
    </source>
</evidence>
<keyword evidence="1" id="KW-0175">Coiled coil</keyword>
<name>D3AUB5_9FIRM</name>
<dbReference type="AlphaFoldDB" id="D3AUB5"/>